<evidence type="ECO:0000313" key="1">
    <source>
        <dbReference type="EMBL" id="MPM80632.1"/>
    </source>
</evidence>
<proteinExistence type="predicted"/>
<name>A0A645CVA1_9ZZZZ</name>
<protein>
    <recommendedName>
        <fullName evidence="2">Protein-serine/threonine phosphatase</fullName>
    </recommendedName>
</protein>
<dbReference type="EMBL" id="VSSQ01030203">
    <property type="protein sequence ID" value="MPM80632.1"/>
    <property type="molecule type" value="Genomic_DNA"/>
</dbReference>
<comment type="caution">
    <text evidence="1">The sequence shown here is derived from an EMBL/GenBank/DDBJ whole genome shotgun (WGS) entry which is preliminary data.</text>
</comment>
<accession>A0A645CVA1</accession>
<dbReference type="Gene3D" id="3.60.40.10">
    <property type="entry name" value="PPM-type phosphatase domain"/>
    <property type="match status" value="1"/>
</dbReference>
<organism evidence="1">
    <name type="scientific">bioreactor metagenome</name>
    <dbReference type="NCBI Taxonomy" id="1076179"/>
    <lineage>
        <taxon>unclassified sequences</taxon>
        <taxon>metagenomes</taxon>
        <taxon>ecological metagenomes</taxon>
    </lineage>
</organism>
<gene>
    <name evidence="1" type="ORF">SDC9_127682</name>
</gene>
<dbReference type="SUPFAM" id="SSF81606">
    <property type="entry name" value="PP2C-like"/>
    <property type="match status" value="1"/>
</dbReference>
<dbReference type="InterPro" id="IPR036457">
    <property type="entry name" value="PPM-type-like_dom_sf"/>
</dbReference>
<evidence type="ECO:0008006" key="2">
    <source>
        <dbReference type="Google" id="ProtNLM"/>
    </source>
</evidence>
<reference evidence="1" key="1">
    <citation type="submission" date="2019-08" db="EMBL/GenBank/DDBJ databases">
        <authorList>
            <person name="Kucharzyk K."/>
            <person name="Murdoch R.W."/>
            <person name="Higgins S."/>
            <person name="Loffler F."/>
        </authorList>
    </citation>
    <scope>NUCLEOTIDE SEQUENCE</scope>
</reference>
<sequence length="43" mass="4605">MLDDNEIKEIVLSNKNQDIAKALVNAANLNGGTDNITVVAMFS</sequence>
<dbReference type="AlphaFoldDB" id="A0A645CVA1"/>